<evidence type="ECO:0000313" key="2">
    <source>
        <dbReference type="EMBL" id="OHT02102.1"/>
    </source>
</evidence>
<proteinExistence type="predicted"/>
<dbReference type="VEuPathDB" id="TrichDB:TRFO_07300"/>
<reference evidence="2" key="1">
    <citation type="submission" date="2016-10" db="EMBL/GenBank/DDBJ databases">
        <authorList>
            <person name="Benchimol M."/>
            <person name="Almeida L.G."/>
            <person name="Vasconcelos A.T."/>
            <person name="Perreira-Neves A."/>
            <person name="Rosa I.A."/>
            <person name="Tasca T."/>
            <person name="Bogo M.R."/>
            <person name="de Souza W."/>
        </authorList>
    </citation>
    <scope>NUCLEOTIDE SEQUENCE [LARGE SCALE GENOMIC DNA]</scope>
    <source>
        <strain evidence="2">K</strain>
    </source>
</reference>
<sequence>MTETILLYNITSTSTSSSSNEDINEILPSSHQIDITIPGLNQSSTELDIRTPNETEKDLSKDFVVKIGQSNVVIFNDSGASNLYFESQDTNLNITFKSSNEDTTTMVGIFAKNETTITIGSHNIHLNLQGNGNVNLLTTDNFETVTILTTTIDNEALTINSIHKVVVKQMSLYRTTAFITSGETLVSINVVKVQQGSSPALSKYHIVEEILVGVNASLTLSSDVDISSTSVNISAPNISLSSRNSFLFLREDPTPPSKINVVPGQLNTYLADEPENEFPVEKKFMIVSGISNCAEWKGTAHIDDPSYQSIKCVKIEGTNLEQLVVSSNSQSNNKLAPCAIAGILAVCVVVVAIIAGVSICVSKKKNQSLGIESSFGDEFDSIAI</sequence>
<keyword evidence="1" id="KW-0472">Membrane</keyword>
<accession>A0A1J4JX40</accession>
<dbReference type="Proteomes" id="UP000179807">
    <property type="component" value="Unassembled WGS sequence"/>
</dbReference>
<feature type="transmembrane region" description="Helical" evidence="1">
    <location>
        <begin position="339"/>
        <end position="361"/>
    </location>
</feature>
<dbReference type="AlphaFoldDB" id="A0A1J4JX40"/>
<keyword evidence="1" id="KW-1133">Transmembrane helix</keyword>
<organism evidence="2 3">
    <name type="scientific">Tritrichomonas foetus</name>
    <dbReference type="NCBI Taxonomy" id="1144522"/>
    <lineage>
        <taxon>Eukaryota</taxon>
        <taxon>Metamonada</taxon>
        <taxon>Parabasalia</taxon>
        <taxon>Tritrichomonadida</taxon>
        <taxon>Tritrichomonadidae</taxon>
        <taxon>Tritrichomonas</taxon>
    </lineage>
</organism>
<gene>
    <name evidence="2" type="ORF">TRFO_07300</name>
</gene>
<keyword evidence="1" id="KW-0812">Transmembrane</keyword>
<comment type="caution">
    <text evidence="2">The sequence shown here is derived from an EMBL/GenBank/DDBJ whole genome shotgun (WGS) entry which is preliminary data.</text>
</comment>
<name>A0A1J4JX40_9EUKA</name>
<evidence type="ECO:0000256" key="1">
    <source>
        <dbReference type="SAM" id="Phobius"/>
    </source>
</evidence>
<dbReference type="GeneID" id="94828296"/>
<keyword evidence="3" id="KW-1185">Reference proteome</keyword>
<evidence type="ECO:0000313" key="3">
    <source>
        <dbReference type="Proteomes" id="UP000179807"/>
    </source>
</evidence>
<dbReference type="EMBL" id="MLAK01000882">
    <property type="protein sequence ID" value="OHT02102.1"/>
    <property type="molecule type" value="Genomic_DNA"/>
</dbReference>
<dbReference type="RefSeq" id="XP_068355238.1">
    <property type="nucleotide sequence ID" value="XM_068493592.1"/>
</dbReference>
<protein>
    <submittedName>
        <fullName evidence="2">Uncharacterized protein</fullName>
    </submittedName>
</protein>